<feature type="coiled-coil region" evidence="3">
    <location>
        <begin position="124"/>
        <end position="151"/>
    </location>
</feature>
<dbReference type="RefSeq" id="WP_136380532.1">
    <property type="nucleotide sequence ID" value="NZ_SLUB01000032.1"/>
</dbReference>
<comment type="caution">
    <text evidence="5">The sequence shown here is derived from an EMBL/GenBank/DDBJ whole genome shotgun (WGS) entry which is preliminary data.</text>
</comment>
<dbReference type="OrthoDB" id="9807021at2"/>
<sequence length="320" mass="36123">MFNRKQYIANLEKENKQLKQDMNVLIEERELQRENTSLFFKNFYEELVATIEQHEHVNGQHHVLGELVGKIKSKFDRVDELSLLSYHNSAKLYENGQTLLLAAEDMVAKSSEGKNQVLEVESIMKELGSQLNDTSEKMNHLNNRSREIENIVQVIKEIADQTNLLALNASIEAARAGEQGKGFSVVAAEVRKLAESTASSTEHISALTKAIQKEIDQSLQSTTNSTNLVHSGVDASIYTTEKFNYILSVIQSVQKEVHSVLDTIQEQKVYSQDVMQEISTTKELFDNANDLITQHITDAKVVDDKLEEGIVQLNEMTARK</sequence>
<dbReference type="AlphaFoldDB" id="A0A4S3PNV0"/>
<protein>
    <submittedName>
        <fullName evidence="5">Chemotaxis protein</fullName>
    </submittedName>
</protein>
<keyword evidence="6" id="KW-1185">Reference proteome</keyword>
<evidence type="ECO:0000256" key="2">
    <source>
        <dbReference type="PROSITE-ProRule" id="PRU00284"/>
    </source>
</evidence>
<dbReference type="SUPFAM" id="SSF58104">
    <property type="entry name" value="Methyl-accepting chemotaxis protein (MCP) signaling domain"/>
    <property type="match status" value="1"/>
</dbReference>
<dbReference type="EMBL" id="SLUB01000032">
    <property type="protein sequence ID" value="THE11209.1"/>
    <property type="molecule type" value="Genomic_DNA"/>
</dbReference>
<evidence type="ECO:0000259" key="4">
    <source>
        <dbReference type="PROSITE" id="PS50111"/>
    </source>
</evidence>
<gene>
    <name evidence="5" type="ORF">E1I69_15800</name>
</gene>
<accession>A0A4S3PNV0</accession>
<organism evidence="5 6">
    <name type="scientific">Bacillus timonensis</name>
    <dbReference type="NCBI Taxonomy" id="1033734"/>
    <lineage>
        <taxon>Bacteria</taxon>
        <taxon>Bacillati</taxon>
        <taxon>Bacillota</taxon>
        <taxon>Bacilli</taxon>
        <taxon>Bacillales</taxon>
        <taxon>Bacillaceae</taxon>
        <taxon>Bacillus</taxon>
    </lineage>
</organism>
<keyword evidence="3" id="KW-0175">Coiled coil</keyword>
<dbReference type="STRING" id="1033734.GCA_000285535_01274"/>
<dbReference type="Proteomes" id="UP000306477">
    <property type="component" value="Unassembled WGS sequence"/>
</dbReference>
<dbReference type="Gene3D" id="1.10.287.950">
    <property type="entry name" value="Methyl-accepting chemotaxis protein"/>
    <property type="match status" value="1"/>
</dbReference>
<feature type="domain" description="Methyl-accepting transducer" evidence="4">
    <location>
        <begin position="102"/>
        <end position="282"/>
    </location>
</feature>
<keyword evidence="1 2" id="KW-0807">Transducer</keyword>
<evidence type="ECO:0000256" key="3">
    <source>
        <dbReference type="SAM" id="Coils"/>
    </source>
</evidence>
<dbReference type="PROSITE" id="PS50111">
    <property type="entry name" value="CHEMOTAXIS_TRANSDUC_2"/>
    <property type="match status" value="1"/>
</dbReference>
<evidence type="ECO:0000313" key="5">
    <source>
        <dbReference type="EMBL" id="THE11209.1"/>
    </source>
</evidence>
<evidence type="ECO:0000313" key="6">
    <source>
        <dbReference type="Proteomes" id="UP000306477"/>
    </source>
</evidence>
<dbReference type="SMART" id="SM00283">
    <property type="entry name" value="MA"/>
    <property type="match status" value="1"/>
</dbReference>
<dbReference type="PANTHER" id="PTHR32089">
    <property type="entry name" value="METHYL-ACCEPTING CHEMOTAXIS PROTEIN MCPB"/>
    <property type="match status" value="1"/>
</dbReference>
<dbReference type="GO" id="GO:0007165">
    <property type="term" value="P:signal transduction"/>
    <property type="evidence" value="ECO:0007669"/>
    <property type="project" value="UniProtKB-KW"/>
</dbReference>
<name>A0A4S3PNV0_9BACI</name>
<reference evidence="5 6" key="1">
    <citation type="journal article" date="2019" name="Indoor Air">
        <title>Impacts of indoor surface finishes on bacterial viability.</title>
        <authorList>
            <person name="Hu J."/>
            <person name="Maamar S.B."/>
            <person name="Glawe A.J."/>
            <person name="Gottel N."/>
            <person name="Gilbert J.A."/>
            <person name="Hartmann E.M."/>
        </authorList>
    </citation>
    <scope>NUCLEOTIDE SEQUENCE [LARGE SCALE GENOMIC DNA]</scope>
    <source>
        <strain evidence="5 6">AF060A6</strain>
    </source>
</reference>
<dbReference type="GO" id="GO:0016020">
    <property type="term" value="C:membrane"/>
    <property type="evidence" value="ECO:0007669"/>
    <property type="project" value="InterPro"/>
</dbReference>
<feature type="coiled-coil region" evidence="3">
    <location>
        <begin position="8"/>
        <end position="35"/>
    </location>
</feature>
<dbReference type="PANTHER" id="PTHR32089:SF112">
    <property type="entry name" value="LYSOZYME-LIKE PROTEIN-RELATED"/>
    <property type="match status" value="1"/>
</dbReference>
<dbReference type="Pfam" id="PF00015">
    <property type="entry name" value="MCPsignal"/>
    <property type="match status" value="1"/>
</dbReference>
<proteinExistence type="predicted"/>
<dbReference type="InterPro" id="IPR004089">
    <property type="entry name" value="MCPsignal_dom"/>
</dbReference>
<evidence type="ECO:0000256" key="1">
    <source>
        <dbReference type="ARBA" id="ARBA00023224"/>
    </source>
</evidence>